<reference evidence="1" key="1">
    <citation type="journal article" date="2015" name="Nature">
        <title>Complex archaea that bridge the gap between prokaryotes and eukaryotes.</title>
        <authorList>
            <person name="Spang A."/>
            <person name="Saw J.H."/>
            <person name="Jorgensen S.L."/>
            <person name="Zaremba-Niedzwiedzka K."/>
            <person name="Martijn J."/>
            <person name="Lind A.E."/>
            <person name="van Eijk R."/>
            <person name="Schleper C."/>
            <person name="Guy L."/>
            <person name="Ettema T.J."/>
        </authorList>
    </citation>
    <scope>NUCLEOTIDE SEQUENCE</scope>
</reference>
<comment type="caution">
    <text evidence="1">The sequence shown here is derived from an EMBL/GenBank/DDBJ whole genome shotgun (WGS) entry which is preliminary data.</text>
</comment>
<sequence length="234" mass="27056">MKHIIYHILLILSTFSCYCQSMTQNEILDLVEILNNEAAKNIQVTFKDNKAELKWHQETTVLSIKNKHDTSAVIDTSQIKKPVSSLKSRQVGPIYFQYSFEQVTSTETSFRANKFEKIFFTSYFNDLGPIKIISKLNNYSCVQKVSDSAPHVVQWSGDTYISLLLDPIKTADVIQFEVLGITMSGKFAREDQNPINKEYSRNLRKVLRQTFEHFFHQATFKVIDNNILVLQKTM</sequence>
<organism evidence="1">
    <name type="scientific">marine sediment metagenome</name>
    <dbReference type="NCBI Taxonomy" id="412755"/>
    <lineage>
        <taxon>unclassified sequences</taxon>
        <taxon>metagenomes</taxon>
        <taxon>ecological metagenomes</taxon>
    </lineage>
</organism>
<accession>A0A0F9VAY1</accession>
<name>A0A0F9VAY1_9ZZZZ</name>
<dbReference type="PROSITE" id="PS51257">
    <property type="entry name" value="PROKAR_LIPOPROTEIN"/>
    <property type="match status" value="1"/>
</dbReference>
<evidence type="ECO:0000313" key="1">
    <source>
        <dbReference type="EMBL" id="KKO01200.1"/>
    </source>
</evidence>
<proteinExistence type="predicted"/>
<protein>
    <submittedName>
        <fullName evidence="1">Uncharacterized protein</fullName>
    </submittedName>
</protein>
<dbReference type="AlphaFoldDB" id="A0A0F9VAY1"/>
<gene>
    <name evidence="1" type="ORF">LCGC14_0117870</name>
</gene>
<dbReference type="EMBL" id="LAZR01000036">
    <property type="protein sequence ID" value="KKO01200.1"/>
    <property type="molecule type" value="Genomic_DNA"/>
</dbReference>